<dbReference type="AlphaFoldDB" id="A0A813FFQ0"/>
<keyword evidence="1" id="KW-0723">Serine/threonine-protein kinase</keyword>
<evidence type="ECO:0000256" key="3">
    <source>
        <dbReference type="ARBA" id="ARBA00022741"/>
    </source>
</evidence>
<evidence type="ECO:0000313" key="7">
    <source>
        <dbReference type="EMBL" id="CAE8612157.1"/>
    </source>
</evidence>
<dbReference type="PROSITE" id="PS50011">
    <property type="entry name" value="PROTEIN_KINASE_DOM"/>
    <property type="match status" value="1"/>
</dbReference>
<gene>
    <name evidence="7" type="ORF">PGLA1383_LOCUS29957</name>
</gene>
<dbReference type="EMBL" id="CAJNNV010025089">
    <property type="protein sequence ID" value="CAE8612157.1"/>
    <property type="molecule type" value="Genomic_DNA"/>
</dbReference>
<dbReference type="Gene3D" id="1.10.510.10">
    <property type="entry name" value="Transferase(Phosphotransferase) domain 1"/>
    <property type="match status" value="1"/>
</dbReference>
<dbReference type="SUPFAM" id="SSF56112">
    <property type="entry name" value="Protein kinase-like (PK-like)"/>
    <property type="match status" value="1"/>
</dbReference>
<keyword evidence="3" id="KW-0547">Nucleotide-binding</keyword>
<dbReference type="PANTHER" id="PTHR24349">
    <property type="entry name" value="SERINE/THREONINE-PROTEIN KINASE"/>
    <property type="match status" value="1"/>
</dbReference>
<dbReference type="InterPro" id="IPR008271">
    <property type="entry name" value="Ser/Thr_kinase_AS"/>
</dbReference>
<evidence type="ECO:0000256" key="4">
    <source>
        <dbReference type="ARBA" id="ARBA00022777"/>
    </source>
</evidence>
<keyword evidence="5" id="KW-0067">ATP-binding</keyword>
<evidence type="ECO:0000259" key="6">
    <source>
        <dbReference type="PROSITE" id="PS50011"/>
    </source>
</evidence>
<accession>A0A813FFQ0</accession>
<evidence type="ECO:0000256" key="2">
    <source>
        <dbReference type="ARBA" id="ARBA00022679"/>
    </source>
</evidence>
<evidence type="ECO:0000256" key="1">
    <source>
        <dbReference type="ARBA" id="ARBA00022527"/>
    </source>
</evidence>
<dbReference type="OrthoDB" id="5794026at2759"/>
<dbReference type="GO" id="GO:0004674">
    <property type="term" value="F:protein serine/threonine kinase activity"/>
    <property type="evidence" value="ECO:0007669"/>
    <property type="project" value="UniProtKB-KW"/>
</dbReference>
<dbReference type="InterPro" id="IPR000719">
    <property type="entry name" value="Prot_kinase_dom"/>
</dbReference>
<feature type="domain" description="Protein kinase" evidence="6">
    <location>
        <begin position="119"/>
        <end position="391"/>
    </location>
</feature>
<dbReference type="Proteomes" id="UP000654075">
    <property type="component" value="Unassembled WGS sequence"/>
</dbReference>
<protein>
    <recommendedName>
        <fullName evidence="6">Protein kinase domain-containing protein</fullName>
    </recommendedName>
</protein>
<organism evidence="7 8">
    <name type="scientific">Polarella glacialis</name>
    <name type="common">Dinoflagellate</name>
    <dbReference type="NCBI Taxonomy" id="89957"/>
    <lineage>
        <taxon>Eukaryota</taxon>
        <taxon>Sar</taxon>
        <taxon>Alveolata</taxon>
        <taxon>Dinophyceae</taxon>
        <taxon>Suessiales</taxon>
        <taxon>Suessiaceae</taxon>
        <taxon>Polarella</taxon>
    </lineage>
</organism>
<evidence type="ECO:0000256" key="5">
    <source>
        <dbReference type="ARBA" id="ARBA00022840"/>
    </source>
</evidence>
<keyword evidence="4" id="KW-0418">Kinase</keyword>
<keyword evidence="8" id="KW-1185">Reference proteome</keyword>
<dbReference type="SMART" id="SM00220">
    <property type="entry name" value="S_TKc"/>
    <property type="match status" value="1"/>
</dbReference>
<dbReference type="Pfam" id="PF00069">
    <property type="entry name" value="Pkinase"/>
    <property type="match status" value="1"/>
</dbReference>
<keyword evidence="2" id="KW-0808">Transferase</keyword>
<evidence type="ECO:0000313" key="8">
    <source>
        <dbReference type="Proteomes" id="UP000654075"/>
    </source>
</evidence>
<dbReference type="InterPro" id="IPR011009">
    <property type="entry name" value="Kinase-like_dom_sf"/>
</dbReference>
<proteinExistence type="predicted"/>
<reference evidence="7" key="1">
    <citation type="submission" date="2021-02" db="EMBL/GenBank/DDBJ databases">
        <authorList>
            <person name="Dougan E. K."/>
            <person name="Rhodes N."/>
            <person name="Thang M."/>
            <person name="Chan C."/>
        </authorList>
    </citation>
    <scope>NUCLEOTIDE SEQUENCE</scope>
</reference>
<comment type="caution">
    <text evidence="7">The sequence shown here is derived from an EMBL/GenBank/DDBJ whole genome shotgun (WGS) entry which is preliminary data.</text>
</comment>
<dbReference type="PROSITE" id="PS00108">
    <property type="entry name" value="PROTEIN_KINASE_ST"/>
    <property type="match status" value="1"/>
</dbReference>
<dbReference type="InterPro" id="IPR050205">
    <property type="entry name" value="CDPK_Ser/Thr_kinases"/>
</dbReference>
<name>A0A813FFQ0_POLGL</name>
<dbReference type="GO" id="GO:0005524">
    <property type="term" value="F:ATP binding"/>
    <property type="evidence" value="ECO:0007669"/>
    <property type="project" value="UniProtKB-KW"/>
</dbReference>
<sequence length="394" mass="43497">MSKPTRSLSDSTRYSVSTTPVSSFAENIELCESGGIVANAGYGSAEVIEFTAVELASSTSSPSLGPSVMGEEKRKAGLRDRIGLKLSVDTDGLPRPAVPNDKAFFRVVKEGESVHDFYEFAEQIYCAGAKGKVIMAKRKSDGAEVVLKIRTKRENRGGERNWREIMKQLCGLQGSDHVLDINEILEDDLAFYVIMPRCNGGELFQFLVTETEVPEAECKRIIREILIAVGTLHKQGLVHRDIKPENIMFNQVDLAAATPKSVKLIDFDTCVEWTPASPKSNRFVGTPGYIAPEALMGQITPKSDLWSVGVILYILMTGETPWSSLVSLEDGTVGSAGAKKMYTSLKNEVFEWETEPWPDFPLARDMCQKLLAFHPEDRPDSVQEVLDHAWLSGT</sequence>